<dbReference type="Proteomes" id="UP001501777">
    <property type="component" value="Unassembled WGS sequence"/>
</dbReference>
<reference evidence="2" key="1">
    <citation type="journal article" date="2019" name="Int. J. Syst. Evol. Microbiol.">
        <title>The Global Catalogue of Microorganisms (GCM) 10K type strain sequencing project: providing services to taxonomists for standard genome sequencing and annotation.</title>
        <authorList>
            <consortium name="The Broad Institute Genomics Platform"/>
            <consortium name="The Broad Institute Genome Sequencing Center for Infectious Disease"/>
            <person name="Wu L."/>
            <person name="Ma J."/>
        </authorList>
    </citation>
    <scope>NUCLEOTIDE SEQUENCE [LARGE SCALE GENOMIC DNA]</scope>
    <source>
        <strain evidence="2">JCM 4395</strain>
    </source>
</reference>
<dbReference type="RefSeq" id="WP_344404624.1">
    <property type="nucleotide sequence ID" value="NZ_BAAASG010000016.1"/>
</dbReference>
<dbReference type="EMBL" id="BAAASG010000016">
    <property type="protein sequence ID" value="GAA2511021.1"/>
    <property type="molecule type" value="Genomic_DNA"/>
</dbReference>
<evidence type="ECO:0000313" key="2">
    <source>
        <dbReference type="Proteomes" id="UP001501777"/>
    </source>
</evidence>
<name>A0ABP6A5N0_STRLO</name>
<protein>
    <submittedName>
        <fullName evidence="1">Uncharacterized protein</fullName>
    </submittedName>
</protein>
<gene>
    <name evidence="1" type="ORF">GCM10010276_67320</name>
</gene>
<organism evidence="1 2">
    <name type="scientific">Streptomyces longisporus</name>
    <dbReference type="NCBI Taxonomy" id="1948"/>
    <lineage>
        <taxon>Bacteria</taxon>
        <taxon>Bacillati</taxon>
        <taxon>Actinomycetota</taxon>
        <taxon>Actinomycetes</taxon>
        <taxon>Kitasatosporales</taxon>
        <taxon>Streptomycetaceae</taxon>
        <taxon>Streptomyces</taxon>
    </lineage>
</organism>
<comment type="caution">
    <text evidence="1">The sequence shown here is derived from an EMBL/GenBank/DDBJ whole genome shotgun (WGS) entry which is preliminary data.</text>
</comment>
<sequence length="93" mass="9799">MKLLSAAFSVLSTRPTGRVRTEIAAATRVRHGGAGPCLTFQGHPGEKGCEIRSGDPVEIVHRADALPRLPAAGAVLHPDGREAARLHPRSNGF</sequence>
<accession>A0ABP6A5N0</accession>
<proteinExistence type="predicted"/>
<evidence type="ECO:0000313" key="1">
    <source>
        <dbReference type="EMBL" id="GAA2511021.1"/>
    </source>
</evidence>
<keyword evidence="2" id="KW-1185">Reference proteome</keyword>